<dbReference type="Proteomes" id="UP000693946">
    <property type="component" value="Linkage Group LG5"/>
</dbReference>
<evidence type="ECO:0000313" key="1">
    <source>
        <dbReference type="EMBL" id="KAG7490399.1"/>
    </source>
</evidence>
<dbReference type="AlphaFoldDB" id="A0AAV6QGL5"/>
<protein>
    <submittedName>
        <fullName evidence="1">Uncharacterized protein</fullName>
    </submittedName>
</protein>
<gene>
    <name evidence="1" type="ORF">JOB18_034798</name>
</gene>
<reference evidence="1 2" key="1">
    <citation type="journal article" date="2021" name="Sci. Rep.">
        <title>Chromosome anchoring in Senegalese sole (Solea senegalensis) reveals sex-associated markers and genome rearrangements in flatfish.</title>
        <authorList>
            <person name="Guerrero-Cozar I."/>
            <person name="Gomez-Garrido J."/>
            <person name="Berbel C."/>
            <person name="Martinez-Blanch J.F."/>
            <person name="Alioto T."/>
            <person name="Claros M.G."/>
            <person name="Gagnaire P.A."/>
            <person name="Manchado M."/>
        </authorList>
    </citation>
    <scope>NUCLEOTIDE SEQUENCE [LARGE SCALE GENOMIC DNA]</scope>
    <source>
        <strain evidence="1">Sse05_10M</strain>
    </source>
</reference>
<sequence length="76" mass="8058">MNQLQSDTSYLSNISKVPKHRRAEGDADLAVVCTAAAAAALQLRHQDEKVTAQQGKASLRCCGPIILQASALLTLP</sequence>
<keyword evidence="2" id="KW-1185">Reference proteome</keyword>
<proteinExistence type="predicted"/>
<dbReference type="EMBL" id="JAGKHQ010000017">
    <property type="protein sequence ID" value="KAG7490399.1"/>
    <property type="molecule type" value="Genomic_DNA"/>
</dbReference>
<evidence type="ECO:0000313" key="2">
    <source>
        <dbReference type="Proteomes" id="UP000693946"/>
    </source>
</evidence>
<comment type="caution">
    <text evidence="1">The sequence shown here is derived from an EMBL/GenBank/DDBJ whole genome shotgun (WGS) entry which is preliminary data.</text>
</comment>
<name>A0AAV6QGL5_SOLSE</name>
<accession>A0AAV6QGL5</accession>
<organism evidence="1 2">
    <name type="scientific">Solea senegalensis</name>
    <name type="common">Senegalese sole</name>
    <dbReference type="NCBI Taxonomy" id="28829"/>
    <lineage>
        <taxon>Eukaryota</taxon>
        <taxon>Metazoa</taxon>
        <taxon>Chordata</taxon>
        <taxon>Craniata</taxon>
        <taxon>Vertebrata</taxon>
        <taxon>Euteleostomi</taxon>
        <taxon>Actinopterygii</taxon>
        <taxon>Neopterygii</taxon>
        <taxon>Teleostei</taxon>
        <taxon>Neoteleostei</taxon>
        <taxon>Acanthomorphata</taxon>
        <taxon>Carangaria</taxon>
        <taxon>Pleuronectiformes</taxon>
        <taxon>Pleuronectoidei</taxon>
        <taxon>Soleidae</taxon>
        <taxon>Solea</taxon>
    </lineage>
</organism>